<dbReference type="KEGG" id="svt:SVTN_17810"/>
<evidence type="ECO:0000313" key="2">
    <source>
        <dbReference type="EMBL" id="AJF65971.1"/>
    </source>
</evidence>
<dbReference type="HOGENOM" id="CLU_2496707_0_0_11"/>
<gene>
    <name evidence="2" type="ORF">SVTN_17810</name>
</gene>
<name>A0A0B5I020_9ACTN</name>
<organism evidence="2 3">
    <name type="scientific">Streptomyces vietnamensis</name>
    <dbReference type="NCBI Taxonomy" id="362257"/>
    <lineage>
        <taxon>Bacteria</taxon>
        <taxon>Bacillati</taxon>
        <taxon>Actinomycetota</taxon>
        <taxon>Actinomycetes</taxon>
        <taxon>Kitasatosporales</taxon>
        <taxon>Streptomycetaceae</taxon>
        <taxon>Streptomyces</taxon>
    </lineage>
</organism>
<protein>
    <submittedName>
        <fullName evidence="2">Uncharacterized protein</fullName>
    </submittedName>
</protein>
<dbReference type="RefSeq" id="WP_041129991.1">
    <property type="nucleotide sequence ID" value="NZ_CP010407.1"/>
</dbReference>
<dbReference type="EMBL" id="CP010407">
    <property type="protein sequence ID" value="AJF65971.1"/>
    <property type="molecule type" value="Genomic_DNA"/>
</dbReference>
<sequence length="86" mass="9114">MSGKFSRIAVFAAALAAFGIPGALSSTASAATTSTTSPTSTTSMHFIDWYSSETACKGGGAYYVRHGYSSYYCLRESAGWGLYVWD</sequence>
<dbReference type="Proteomes" id="UP000031774">
    <property type="component" value="Chromosome"/>
</dbReference>
<keyword evidence="1" id="KW-0732">Signal</keyword>
<evidence type="ECO:0000256" key="1">
    <source>
        <dbReference type="SAM" id="SignalP"/>
    </source>
</evidence>
<accession>A0A0B5I020</accession>
<reference evidence="2 3" key="1">
    <citation type="submission" date="2014-12" db="EMBL/GenBank/DDBJ databases">
        <title>Complete genome sequence of Streptomyces vietnamensis strain GIMV4.0001, a genetic manipulable producer of the benzoisochromanequinone antibiotic granaticin.</title>
        <authorList>
            <person name="Deng M.R."/>
            <person name="Guo J."/>
            <person name="Ma L.Y."/>
            <person name="Feng G.D."/>
            <person name="Mo C.Y."/>
            <person name="Zhu H.H."/>
        </authorList>
    </citation>
    <scope>NUCLEOTIDE SEQUENCE [LARGE SCALE GENOMIC DNA]</scope>
    <source>
        <strain evidence="3">GIMV4.0001</strain>
    </source>
</reference>
<keyword evidence="3" id="KW-1185">Reference proteome</keyword>
<dbReference type="AlphaFoldDB" id="A0A0B5I020"/>
<feature type="chain" id="PRO_5002103176" evidence="1">
    <location>
        <begin position="31"/>
        <end position="86"/>
    </location>
</feature>
<proteinExistence type="predicted"/>
<feature type="signal peptide" evidence="1">
    <location>
        <begin position="1"/>
        <end position="30"/>
    </location>
</feature>
<evidence type="ECO:0000313" key="3">
    <source>
        <dbReference type="Proteomes" id="UP000031774"/>
    </source>
</evidence>